<dbReference type="STRING" id="3068.D8U9G4"/>
<evidence type="ECO:0000259" key="6">
    <source>
        <dbReference type="PROSITE" id="PS51733"/>
    </source>
</evidence>
<keyword evidence="4" id="KW-0808">Transferase</keyword>
<dbReference type="HAMAP" id="MF_00013">
    <property type="entry name" value="LipB"/>
    <property type="match status" value="1"/>
</dbReference>
<dbReference type="CDD" id="cd16444">
    <property type="entry name" value="LipB"/>
    <property type="match status" value="1"/>
</dbReference>
<comment type="pathway">
    <text evidence="1">Protein modification; protein lipoylation via endogenous pathway; protein N(6)-(lipoyl)lysine from octanoyl-[acyl-carrier-protein]: step 1/2.</text>
</comment>
<dbReference type="InterPro" id="IPR004143">
    <property type="entry name" value="BPL_LPL_catalytic"/>
</dbReference>
<dbReference type="EMBL" id="GL378371">
    <property type="protein sequence ID" value="EFJ43580.1"/>
    <property type="molecule type" value="Genomic_DNA"/>
</dbReference>
<dbReference type="PANTHER" id="PTHR10993:SF15">
    <property type="entry name" value="OCTANOYLTRANSFERASE LIP2, MITOCHONDRIAL"/>
    <property type="match status" value="1"/>
</dbReference>
<dbReference type="AlphaFoldDB" id="D8U9G4"/>
<dbReference type="EC" id="2.3.1.181" evidence="3"/>
<dbReference type="GO" id="GO:0009249">
    <property type="term" value="P:protein lipoylation"/>
    <property type="evidence" value="ECO:0007669"/>
    <property type="project" value="InterPro"/>
</dbReference>
<keyword evidence="5" id="KW-0012">Acyltransferase</keyword>
<gene>
    <name evidence="7" type="ORF">VOLCADRAFT_65732</name>
</gene>
<feature type="domain" description="BPL/LPL catalytic" evidence="6">
    <location>
        <begin position="34"/>
        <end position="248"/>
    </location>
</feature>
<dbReference type="PROSITE" id="PS01313">
    <property type="entry name" value="LIPB"/>
    <property type="match status" value="1"/>
</dbReference>
<evidence type="ECO:0000256" key="5">
    <source>
        <dbReference type="ARBA" id="ARBA00023315"/>
    </source>
</evidence>
<dbReference type="InterPro" id="IPR045864">
    <property type="entry name" value="aa-tRNA-synth_II/BPL/LPL"/>
</dbReference>
<dbReference type="GO" id="GO:0033819">
    <property type="term" value="F:lipoyl(octanoyl) transferase activity"/>
    <property type="evidence" value="ECO:0007669"/>
    <property type="project" value="UniProtKB-EC"/>
</dbReference>
<dbReference type="InterPro" id="IPR000544">
    <property type="entry name" value="Octanoyltransferase"/>
</dbReference>
<comment type="similarity">
    <text evidence="2">Belongs to the LipB family.</text>
</comment>
<dbReference type="Pfam" id="PF21948">
    <property type="entry name" value="LplA-B_cat"/>
    <property type="match status" value="1"/>
</dbReference>
<evidence type="ECO:0000256" key="4">
    <source>
        <dbReference type="ARBA" id="ARBA00022679"/>
    </source>
</evidence>
<dbReference type="Proteomes" id="UP000001058">
    <property type="component" value="Unassembled WGS sequence"/>
</dbReference>
<name>D8U9G4_VOLCA</name>
<dbReference type="GeneID" id="9616380"/>
<dbReference type="PROSITE" id="PS51733">
    <property type="entry name" value="BPL_LPL_CATALYTIC"/>
    <property type="match status" value="1"/>
</dbReference>
<dbReference type="eggNOG" id="KOG0325">
    <property type="taxonomic scope" value="Eukaryota"/>
</dbReference>
<protein>
    <recommendedName>
        <fullName evidence="3">lipoyl(octanoyl) transferase</fullName>
        <ecNumber evidence="3">2.3.1.181</ecNumber>
    </recommendedName>
</protein>
<dbReference type="UniPathway" id="UPA00538">
    <property type="reaction ID" value="UER00592"/>
</dbReference>
<dbReference type="OrthoDB" id="19908at2759"/>
<dbReference type="InParanoid" id="D8U9G4"/>
<dbReference type="SUPFAM" id="SSF55681">
    <property type="entry name" value="Class II aaRS and biotin synthetases"/>
    <property type="match status" value="1"/>
</dbReference>
<dbReference type="PANTHER" id="PTHR10993">
    <property type="entry name" value="OCTANOYLTRANSFERASE"/>
    <property type="match status" value="1"/>
</dbReference>
<dbReference type="InterPro" id="IPR020605">
    <property type="entry name" value="Octanoyltransferase_CS"/>
</dbReference>
<accession>D8U9G4</accession>
<evidence type="ECO:0000256" key="1">
    <source>
        <dbReference type="ARBA" id="ARBA00004821"/>
    </source>
</evidence>
<evidence type="ECO:0000313" key="7">
    <source>
        <dbReference type="EMBL" id="EFJ43580.1"/>
    </source>
</evidence>
<dbReference type="FunCoup" id="D8U9G4">
    <property type="interactions" value="1276"/>
</dbReference>
<dbReference type="RefSeq" id="XP_002955280.1">
    <property type="nucleotide sequence ID" value="XM_002955234.1"/>
</dbReference>
<sequence length="249" mass="26771">MLQPLRVINLASSLTPYLTGIKLQDSVAEERRQGLVGDTLILLQHYPVYTLGKRGKESDFRTSRKEIEATGAEICSVPRGGEVTFHGPGQLVAYPIVGVRQAGLGARAYVEGLEDSIIDCLAKYGITARGRVPGATGVWVAERKIAAIGVRISQGVSSHGLALNVDTDLSYFHHIVPCGIADKEVTSIRKELESVGRDGTARMQQWTNACPDGVRGGDLGGRRGPSLDLMQVADDFTKAFRSRLGFPPG</sequence>
<reference evidence="7 8" key="1">
    <citation type="journal article" date="2010" name="Science">
        <title>Genomic analysis of organismal complexity in the multicellular green alga Volvox carteri.</title>
        <authorList>
            <person name="Prochnik S.E."/>
            <person name="Umen J."/>
            <person name="Nedelcu A.M."/>
            <person name="Hallmann A."/>
            <person name="Miller S.M."/>
            <person name="Nishii I."/>
            <person name="Ferris P."/>
            <person name="Kuo A."/>
            <person name="Mitros T."/>
            <person name="Fritz-Laylin L.K."/>
            <person name="Hellsten U."/>
            <person name="Chapman J."/>
            <person name="Simakov O."/>
            <person name="Rensing S.A."/>
            <person name="Terry A."/>
            <person name="Pangilinan J."/>
            <person name="Kapitonov V."/>
            <person name="Jurka J."/>
            <person name="Salamov A."/>
            <person name="Shapiro H."/>
            <person name="Schmutz J."/>
            <person name="Grimwood J."/>
            <person name="Lindquist E."/>
            <person name="Lucas S."/>
            <person name="Grigoriev I.V."/>
            <person name="Schmitt R."/>
            <person name="Kirk D."/>
            <person name="Rokhsar D.S."/>
        </authorList>
    </citation>
    <scope>NUCLEOTIDE SEQUENCE [LARGE SCALE GENOMIC DNA]</scope>
    <source>
        <strain evidence="8">f. Nagariensis / Eve</strain>
    </source>
</reference>
<proteinExistence type="inferred from homology"/>
<evidence type="ECO:0000256" key="2">
    <source>
        <dbReference type="ARBA" id="ARBA00007907"/>
    </source>
</evidence>
<dbReference type="NCBIfam" id="NF010925">
    <property type="entry name" value="PRK14345.1"/>
    <property type="match status" value="1"/>
</dbReference>
<dbReference type="KEGG" id="vcn:VOLCADRAFT_65732"/>
<organism evidence="8">
    <name type="scientific">Volvox carteri f. nagariensis</name>
    <dbReference type="NCBI Taxonomy" id="3068"/>
    <lineage>
        <taxon>Eukaryota</taxon>
        <taxon>Viridiplantae</taxon>
        <taxon>Chlorophyta</taxon>
        <taxon>core chlorophytes</taxon>
        <taxon>Chlorophyceae</taxon>
        <taxon>CS clade</taxon>
        <taxon>Chlamydomonadales</taxon>
        <taxon>Volvocaceae</taxon>
        <taxon>Volvox</taxon>
    </lineage>
</organism>
<dbReference type="NCBIfam" id="TIGR00214">
    <property type="entry name" value="lipB"/>
    <property type="match status" value="1"/>
</dbReference>
<evidence type="ECO:0000313" key="8">
    <source>
        <dbReference type="Proteomes" id="UP000001058"/>
    </source>
</evidence>
<evidence type="ECO:0000256" key="3">
    <source>
        <dbReference type="ARBA" id="ARBA00012334"/>
    </source>
</evidence>
<dbReference type="Gene3D" id="3.30.930.10">
    <property type="entry name" value="Bira Bifunctional Protein, Domain 2"/>
    <property type="match status" value="1"/>
</dbReference>
<keyword evidence="8" id="KW-1185">Reference proteome</keyword>